<dbReference type="PANTHER" id="PTHR34992">
    <property type="entry name" value="HYPHAL ANASTAMOSIS-7 PROTEIN"/>
    <property type="match status" value="1"/>
</dbReference>
<evidence type="ECO:0000256" key="5">
    <source>
        <dbReference type="ARBA" id="ARBA00023136"/>
    </source>
</evidence>
<protein>
    <recommendedName>
        <fullName evidence="10">Copper acquisition factor BIM1-like domain-containing protein</fullName>
    </recommendedName>
</protein>
<evidence type="ECO:0000313" key="11">
    <source>
        <dbReference type="EMBL" id="PHH66176.1"/>
    </source>
</evidence>
<feature type="region of interest" description="Disordered" evidence="8">
    <location>
        <begin position="165"/>
        <end position="198"/>
    </location>
</feature>
<dbReference type="InterPro" id="IPR046936">
    <property type="entry name" value="BIM1-like"/>
</dbReference>
<dbReference type="GO" id="GO:0005886">
    <property type="term" value="C:plasma membrane"/>
    <property type="evidence" value="ECO:0007669"/>
    <property type="project" value="UniProtKB-SubCell"/>
</dbReference>
<accession>A0A2C5YEP4</accession>
<name>A0A2C5YEP4_9HYPO</name>
<feature type="chain" id="PRO_5012451543" description="Copper acquisition factor BIM1-like domain-containing protein" evidence="9">
    <location>
        <begin position="17"/>
        <end position="223"/>
    </location>
</feature>
<dbReference type="PANTHER" id="PTHR34992:SF1">
    <property type="entry name" value="COPPER ACQUISITION FACTOR BIM1-LIKE DOMAIN-CONTAINING PROTEIN"/>
    <property type="match status" value="1"/>
</dbReference>
<evidence type="ECO:0000256" key="7">
    <source>
        <dbReference type="ARBA" id="ARBA00023288"/>
    </source>
</evidence>
<keyword evidence="12" id="KW-1185">Reference proteome</keyword>
<evidence type="ECO:0000256" key="1">
    <source>
        <dbReference type="ARBA" id="ARBA00004609"/>
    </source>
</evidence>
<feature type="compositionally biased region" description="Low complexity" evidence="8">
    <location>
        <begin position="167"/>
        <end position="198"/>
    </location>
</feature>
<organism evidence="11 12">
    <name type="scientific">Ophiocordyceps australis</name>
    <dbReference type="NCBI Taxonomy" id="1399860"/>
    <lineage>
        <taxon>Eukaryota</taxon>
        <taxon>Fungi</taxon>
        <taxon>Dikarya</taxon>
        <taxon>Ascomycota</taxon>
        <taxon>Pezizomycotina</taxon>
        <taxon>Sordariomycetes</taxon>
        <taxon>Hypocreomycetidae</taxon>
        <taxon>Hypocreales</taxon>
        <taxon>Ophiocordycipitaceae</taxon>
        <taxon>Ophiocordyceps</taxon>
    </lineage>
</organism>
<dbReference type="EMBL" id="NJET01000010">
    <property type="protein sequence ID" value="PHH66176.1"/>
    <property type="molecule type" value="Genomic_DNA"/>
</dbReference>
<evidence type="ECO:0000313" key="12">
    <source>
        <dbReference type="Proteomes" id="UP000226192"/>
    </source>
</evidence>
<evidence type="ECO:0000256" key="2">
    <source>
        <dbReference type="ARBA" id="ARBA00022475"/>
    </source>
</evidence>
<evidence type="ECO:0000259" key="10">
    <source>
        <dbReference type="Pfam" id="PF20238"/>
    </source>
</evidence>
<reference evidence="11 12" key="1">
    <citation type="submission" date="2017-06" db="EMBL/GenBank/DDBJ databases">
        <title>Ant-infecting Ophiocordyceps genomes reveal a high diversity of potential behavioral manipulation genes and a possible major role for enterotoxins.</title>
        <authorList>
            <person name="De Bekker C."/>
            <person name="Evans H.C."/>
            <person name="Brachmann A."/>
            <person name="Hughes D.P."/>
        </authorList>
    </citation>
    <scope>NUCLEOTIDE SEQUENCE [LARGE SCALE GENOMIC DNA]</scope>
    <source>
        <strain evidence="11 12">Map64</strain>
    </source>
</reference>
<proteinExistence type="predicted"/>
<evidence type="ECO:0000256" key="8">
    <source>
        <dbReference type="SAM" id="MobiDB-lite"/>
    </source>
</evidence>
<dbReference type="CDD" id="cd21176">
    <property type="entry name" value="LPMO_auxiliary-like"/>
    <property type="match status" value="1"/>
</dbReference>
<evidence type="ECO:0000256" key="6">
    <source>
        <dbReference type="ARBA" id="ARBA00023180"/>
    </source>
</evidence>
<keyword evidence="6" id="KW-0325">Glycoprotein</keyword>
<dbReference type="Pfam" id="PF20238">
    <property type="entry name" value="BIM1-like_dom"/>
    <property type="match status" value="1"/>
</dbReference>
<evidence type="ECO:0000256" key="9">
    <source>
        <dbReference type="SAM" id="SignalP"/>
    </source>
</evidence>
<keyword evidence="5" id="KW-0472">Membrane</keyword>
<keyword evidence="3" id="KW-0336">GPI-anchor</keyword>
<keyword evidence="7" id="KW-0449">Lipoprotein</keyword>
<keyword evidence="2" id="KW-1003">Cell membrane</keyword>
<evidence type="ECO:0000256" key="4">
    <source>
        <dbReference type="ARBA" id="ARBA00022729"/>
    </source>
</evidence>
<dbReference type="Proteomes" id="UP000226192">
    <property type="component" value="Unassembled WGS sequence"/>
</dbReference>
<dbReference type="InterPro" id="IPR046530">
    <property type="entry name" value="BIM1-like_dom"/>
</dbReference>
<feature type="signal peptide" evidence="9">
    <location>
        <begin position="1"/>
        <end position="16"/>
    </location>
</feature>
<feature type="domain" description="Copper acquisition factor BIM1-like" evidence="10">
    <location>
        <begin position="16"/>
        <end position="151"/>
    </location>
</feature>
<dbReference type="GO" id="GO:0098552">
    <property type="term" value="C:side of membrane"/>
    <property type="evidence" value="ECO:0007669"/>
    <property type="project" value="UniProtKB-KW"/>
</dbReference>
<evidence type="ECO:0000256" key="3">
    <source>
        <dbReference type="ARBA" id="ARBA00022622"/>
    </source>
</evidence>
<gene>
    <name evidence="11" type="ORF">CDD81_239</name>
</gene>
<keyword evidence="4 9" id="KW-0732">Signal</keyword>
<sequence length="223" mass="22954">MKLLTLTTVFSSLALAHFEMTQPKSIGFSDDDEDKAPCGGFTPDFSKNVVDYPVGGAALAMRSTHQQSNWLFRGTLDEKAEKGWKQMFPIVMQTGLGDFCEPSVPAPAQWAGKKGVVSIVSSATDGLLYQCIAVNFVNGTGEQPQECRNGTAKASFTTDSRLTALVDNGSSSGGNTDASSTGGASSTRTASPQASGSQGAAASMQAPAFGSGILALIGAALLA</sequence>
<dbReference type="OrthoDB" id="2146436at2759"/>
<comment type="caution">
    <text evidence="11">The sequence shown here is derived from an EMBL/GenBank/DDBJ whole genome shotgun (WGS) entry which is preliminary data.</text>
</comment>
<dbReference type="AlphaFoldDB" id="A0A2C5YEP4"/>
<comment type="subcellular location">
    <subcellularLocation>
        <location evidence="1">Cell membrane</location>
        <topology evidence="1">Lipid-anchor</topology>
        <topology evidence="1">GPI-anchor</topology>
    </subcellularLocation>
</comment>